<accession>A0ABQ6WPV0</accession>
<dbReference type="Pfam" id="PF11951">
    <property type="entry name" value="Fungal_trans_2"/>
    <property type="match status" value="1"/>
</dbReference>
<dbReference type="SMART" id="SM00066">
    <property type="entry name" value="GAL4"/>
    <property type="match status" value="1"/>
</dbReference>
<dbReference type="Proteomes" id="UP000325395">
    <property type="component" value="Unassembled WGS sequence"/>
</dbReference>
<proteinExistence type="predicted"/>
<dbReference type="PANTHER" id="PTHR31069">
    <property type="entry name" value="OLEATE-ACTIVATED TRANSCRIPTION FACTOR 1-RELATED"/>
    <property type="match status" value="1"/>
</dbReference>
<keyword evidence="3" id="KW-0804">Transcription</keyword>
<protein>
    <submittedName>
        <fullName evidence="6">Fungal-specific transcription factor domain-containing protein</fullName>
    </submittedName>
</protein>
<evidence type="ECO:0000256" key="4">
    <source>
        <dbReference type="ARBA" id="ARBA00023242"/>
    </source>
</evidence>
<evidence type="ECO:0000313" key="6">
    <source>
        <dbReference type="EMBL" id="KAE8419152.1"/>
    </source>
</evidence>
<evidence type="ECO:0000256" key="1">
    <source>
        <dbReference type="ARBA" id="ARBA00023015"/>
    </source>
</evidence>
<dbReference type="InterPro" id="IPR050675">
    <property type="entry name" value="OAF3"/>
</dbReference>
<dbReference type="InterPro" id="IPR001138">
    <property type="entry name" value="Zn2Cys6_DnaBD"/>
</dbReference>
<dbReference type="InterPro" id="IPR021858">
    <property type="entry name" value="Fun_TF"/>
</dbReference>
<dbReference type="PROSITE" id="PS50048">
    <property type="entry name" value="ZN2_CY6_FUNGAL_2"/>
    <property type="match status" value="1"/>
</dbReference>
<feature type="domain" description="Zn(2)-C6 fungal-type" evidence="5">
    <location>
        <begin position="10"/>
        <end position="38"/>
    </location>
</feature>
<keyword evidence="4" id="KW-0539">Nucleus</keyword>
<evidence type="ECO:0000256" key="2">
    <source>
        <dbReference type="ARBA" id="ARBA00023125"/>
    </source>
</evidence>
<sequence>MLQRNRTLTGCGTCRSRHVKCDESRPMCQKCQQQGLICLGYESQLMWAKDGLQDSPQNLDRVFRRPLFSVEDQERMTRMTVDSLGRQSATAALTKLDGEHGRAESCWEHDSFRGPFGVLKLSLSVASPSGHDASQPDPAESSQADWDFFWPPLDSAPTIAEDNHLFDGLYDIAEDVEDVPRADLSLDVDPIPNNLEVLLPDAVGIISDGFLGQQTSLPMSLIPNPSLALLRSKYIPSQAPALLRYFKENIISLSFPLKNCQKCPWQAIHLPTAMSTYAELSIHQTASHTRLSLFYSLLAASCLHMFSRNPNAVDLNMPSKGFTQIAKQHLEVALNEEVLGSRRAKYKELLMAVLSMVMLSIFHGENSNAQAFLVDAEYLIRIRGLPKPHKSLKVRSLHHVYTYIRIMAESTCGCALLDICPDRPSSSLLAIESSPLSLRSFRVAHDSLDEEIDLTLEKSDEVGHNDIHLEVMGQWKDTLYPDIYGIPESLMTLLSQTIRVANERELLHRNTTVDTNVLQDLEKRASLLEQYILSWEPLSRLQPSLIRHTAIENSEDSDHNTSQLLMRAMHQALILFYYRRIPNISALILQDTVRKCLDFLQRSDNARVESVSNDTVILWPGFVAACEALDPDLQRRLLDWLVTTGHRTSLSSFSAAAKTAQMVWEARDKAKDYTLSWFDVMKHERCPIIAT</sequence>
<dbReference type="EMBL" id="ML735719">
    <property type="protein sequence ID" value="KAE8419152.1"/>
    <property type="molecule type" value="Genomic_DNA"/>
</dbReference>
<evidence type="ECO:0000256" key="3">
    <source>
        <dbReference type="ARBA" id="ARBA00023163"/>
    </source>
</evidence>
<dbReference type="CDD" id="cd00067">
    <property type="entry name" value="GAL4"/>
    <property type="match status" value="1"/>
</dbReference>
<keyword evidence="2" id="KW-0238">DNA-binding</keyword>
<dbReference type="Pfam" id="PF00172">
    <property type="entry name" value="Zn_clus"/>
    <property type="match status" value="1"/>
</dbReference>
<gene>
    <name evidence="6" type="ORF">BDV36DRAFT_294408</name>
</gene>
<dbReference type="Gene3D" id="4.10.240.10">
    <property type="entry name" value="Zn(2)-C6 fungal-type DNA-binding domain"/>
    <property type="match status" value="1"/>
</dbReference>
<evidence type="ECO:0000313" key="7">
    <source>
        <dbReference type="Proteomes" id="UP000325395"/>
    </source>
</evidence>
<dbReference type="PROSITE" id="PS00463">
    <property type="entry name" value="ZN2_CY6_FUNGAL_1"/>
    <property type="match status" value="1"/>
</dbReference>
<dbReference type="InterPro" id="IPR036864">
    <property type="entry name" value="Zn2-C6_fun-type_DNA-bd_sf"/>
</dbReference>
<keyword evidence="1" id="KW-0805">Transcription regulation</keyword>
<reference evidence="6 7" key="1">
    <citation type="submission" date="2019-04" db="EMBL/GenBank/DDBJ databases">
        <authorList>
            <consortium name="DOE Joint Genome Institute"/>
            <person name="Mondo S."/>
            <person name="Kjaerbolling I."/>
            <person name="Vesth T."/>
            <person name="Frisvad J.C."/>
            <person name="Nybo J.L."/>
            <person name="Theobald S."/>
            <person name="Kildgaard S."/>
            <person name="Isbrandt T."/>
            <person name="Kuo A."/>
            <person name="Sato A."/>
            <person name="Lyhne E.K."/>
            <person name="Kogle M.E."/>
            <person name="Wiebenga A."/>
            <person name="Kun R.S."/>
            <person name="Lubbers R.J."/>
            <person name="Makela M.R."/>
            <person name="Barry K."/>
            <person name="Chovatia M."/>
            <person name="Clum A."/>
            <person name="Daum C."/>
            <person name="Haridas S."/>
            <person name="He G."/>
            <person name="LaButti K."/>
            <person name="Lipzen A."/>
            <person name="Riley R."/>
            <person name="Salamov A."/>
            <person name="Simmons B.A."/>
            <person name="Magnuson J.K."/>
            <person name="Henrissat B."/>
            <person name="Mortensen U.H."/>
            <person name="Larsen T.O."/>
            <person name="Devries R.P."/>
            <person name="Grigoriev I.V."/>
            <person name="Machida M."/>
            <person name="Baker S.E."/>
            <person name="Andersen M.R."/>
            <person name="Cantor M.N."/>
            <person name="Hua S.X."/>
        </authorList>
    </citation>
    <scope>NUCLEOTIDE SEQUENCE [LARGE SCALE GENOMIC DNA]</scope>
    <source>
        <strain evidence="6 7">CBS 117616</strain>
    </source>
</reference>
<name>A0ABQ6WPV0_9EURO</name>
<dbReference type="SUPFAM" id="SSF57701">
    <property type="entry name" value="Zn2/Cys6 DNA-binding domain"/>
    <property type="match status" value="1"/>
</dbReference>
<evidence type="ECO:0000259" key="5">
    <source>
        <dbReference type="PROSITE" id="PS50048"/>
    </source>
</evidence>
<organism evidence="6 7">
    <name type="scientific">Aspergillus pseudocaelatus</name>
    <dbReference type="NCBI Taxonomy" id="1825620"/>
    <lineage>
        <taxon>Eukaryota</taxon>
        <taxon>Fungi</taxon>
        <taxon>Dikarya</taxon>
        <taxon>Ascomycota</taxon>
        <taxon>Pezizomycotina</taxon>
        <taxon>Eurotiomycetes</taxon>
        <taxon>Eurotiomycetidae</taxon>
        <taxon>Eurotiales</taxon>
        <taxon>Aspergillaceae</taxon>
        <taxon>Aspergillus</taxon>
        <taxon>Aspergillus subgen. Circumdati</taxon>
    </lineage>
</organism>
<keyword evidence="7" id="KW-1185">Reference proteome</keyword>
<dbReference type="PANTHER" id="PTHR31069:SF32">
    <property type="entry name" value="ARGININE METABOLISM REGULATION PROTEIN II"/>
    <property type="match status" value="1"/>
</dbReference>